<dbReference type="AlphaFoldDB" id="A0A835WSF4"/>
<organism evidence="2 3">
    <name type="scientific">Chlamydomonas schloesseri</name>
    <dbReference type="NCBI Taxonomy" id="2026947"/>
    <lineage>
        <taxon>Eukaryota</taxon>
        <taxon>Viridiplantae</taxon>
        <taxon>Chlorophyta</taxon>
        <taxon>core chlorophytes</taxon>
        <taxon>Chlorophyceae</taxon>
        <taxon>CS clade</taxon>
        <taxon>Chlamydomonadales</taxon>
        <taxon>Chlamydomonadaceae</taxon>
        <taxon>Chlamydomonas</taxon>
    </lineage>
</organism>
<sequence length="397" mass="42868">MVSRKEVAAALNAAAEARGVDGDELGRLLFALSKLSVEELDFFPSRANNKAIVAFARASAAGLGMGSAAGAGAAAGLGTTRAGDAGAAAGLGVGSSAGPTSVAGLGVGSAAGAEWTSTLKALQDMLPEMKAMLPEMKAMLPEMKAVLPEMKAMLPSMKLSAQLQLNQFEYTTSKASESRKGDSFKKQLQEFYSNSADAQCQLRCMLLNVKLPMTLVTGSHLFKYCWKPHLHILLGLSDINDPRNGLLLFKPLEHAFDDSRICFSMEEEAGAPKFRLELLDPSLKDVKLWDYAEQHNHRKGYDEHQIGSYAAEVTFGELQGKALVFEDANRPYKRCLQFQAVQALRRAKQEKWLPADWAPSPGLSYNSEDAKERIEAWLAGAVEAPPPDSDTKGTLEE</sequence>
<evidence type="ECO:0000313" key="3">
    <source>
        <dbReference type="Proteomes" id="UP000613740"/>
    </source>
</evidence>
<comment type="caution">
    <text evidence="2">The sequence shown here is derived from an EMBL/GenBank/DDBJ whole genome shotgun (WGS) entry which is preliminary data.</text>
</comment>
<reference evidence="2" key="1">
    <citation type="journal article" date="2020" name="bioRxiv">
        <title>Comparative genomics of Chlamydomonas.</title>
        <authorList>
            <person name="Craig R.J."/>
            <person name="Hasan A.R."/>
            <person name="Ness R.W."/>
            <person name="Keightley P.D."/>
        </authorList>
    </citation>
    <scope>NUCLEOTIDE SEQUENCE</scope>
    <source>
        <strain evidence="2">CCAP 11/173</strain>
    </source>
</reference>
<dbReference type="OrthoDB" id="151325at2759"/>
<protein>
    <recommendedName>
        <fullName evidence="1">HNH nuclease domain-containing protein</fullName>
    </recommendedName>
</protein>
<feature type="domain" description="HNH nuclease" evidence="1">
    <location>
        <begin position="204"/>
        <end position="263"/>
    </location>
</feature>
<evidence type="ECO:0000313" key="2">
    <source>
        <dbReference type="EMBL" id="KAG2451996.1"/>
    </source>
</evidence>
<evidence type="ECO:0000259" key="1">
    <source>
        <dbReference type="Pfam" id="PF13391"/>
    </source>
</evidence>
<gene>
    <name evidence="2" type="ORF">HYH02_003038</name>
</gene>
<accession>A0A835WSF4</accession>
<dbReference type="Proteomes" id="UP000613740">
    <property type="component" value="Unassembled WGS sequence"/>
</dbReference>
<keyword evidence="3" id="KW-1185">Reference proteome</keyword>
<name>A0A835WSF4_9CHLO</name>
<dbReference type="EMBL" id="JAEHOD010000006">
    <property type="protein sequence ID" value="KAG2451996.1"/>
    <property type="molecule type" value="Genomic_DNA"/>
</dbReference>
<proteinExistence type="predicted"/>
<dbReference type="InterPro" id="IPR003615">
    <property type="entry name" value="HNH_nuc"/>
</dbReference>
<dbReference type="Pfam" id="PF13391">
    <property type="entry name" value="HNH_2"/>
    <property type="match status" value="1"/>
</dbReference>